<name>A0A6C0HHG0_9ZZZZ</name>
<dbReference type="AlphaFoldDB" id="A0A6C0HHG0"/>
<proteinExistence type="predicted"/>
<sequence length="66" mass="7740">MSQNVADKQLQKMIFIMNALNDGWSVKKSQDKYIFSKKHENKVEVFQEEYLATFILQNMRLSVASP</sequence>
<protein>
    <submittedName>
        <fullName evidence="1">Uncharacterized protein</fullName>
    </submittedName>
</protein>
<organism evidence="1">
    <name type="scientific">viral metagenome</name>
    <dbReference type="NCBI Taxonomy" id="1070528"/>
    <lineage>
        <taxon>unclassified sequences</taxon>
        <taxon>metagenomes</taxon>
        <taxon>organismal metagenomes</taxon>
    </lineage>
</organism>
<evidence type="ECO:0000313" key="1">
    <source>
        <dbReference type="EMBL" id="QHT79847.1"/>
    </source>
</evidence>
<accession>A0A6C0HHG0</accession>
<dbReference type="EMBL" id="MN739955">
    <property type="protein sequence ID" value="QHT79847.1"/>
    <property type="molecule type" value="Genomic_DNA"/>
</dbReference>
<reference evidence="1" key="1">
    <citation type="journal article" date="2020" name="Nature">
        <title>Giant virus diversity and host interactions through global metagenomics.</title>
        <authorList>
            <person name="Schulz F."/>
            <person name="Roux S."/>
            <person name="Paez-Espino D."/>
            <person name="Jungbluth S."/>
            <person name="Walsh D.A."/>
            <person name="Denef V.J."/>
            <person name="McMahon K.D."/>
            <person name="Konstantinidis K.T."/>
            <person name="Eloe-Fadrosh E.A."/>
            <person name="Kyrpides N.C."/>
            <person name="Woyke T."/>
        </authorList>
    </citation>
    <scope>NUCLEOTIDE SEQUENCE</scope>
    <source>
        <strain evidence="1">GVMAG-M-3300023184-105</strain>
    </source>
</reference>